<organism evidence="2 3">
    <name type="scientific">Virgibacillus natechei</name>
    <dbReference type="NCBI Taxonomy" id="1216297"/>
    <lineage>
        <taxon>Bacteria</taxon>
        <taxon>Bacillati</taxon>
        <taxon>Bacillota</taxon>
        <taxon>Bacilli</taxon>
        <taxon>Bacillales</taxon>
        <taxon>Bacillaceae</taxon>
        <taxon>Virgibacillus</taxon>
    </lineage>
</organism>
<comment type="caution">
    <text evidence="2">The sequence shown here is derived from an EMBL/GenBank/DDBJ whole genome shotgun (WGS) entry which is preliminary data.</text>
</comment>
<accession>A0ABS4IJ97</accession>
<keyword evidence="1" id="KW-0812">Transmembrane</keyword>
<dbReference type="Pfam" id="PF09991">
    <property type="entry name" value="DUF2232"/>
    <property type="match status" value="1"/>
</dbReference>
<feature type="transmembrane region" description="Helical" evidence="1">
    <location>
        <begin position="58"/>
        <end position="88"/>
    </location>
</feature>
<proteinExistence type="predicted"/>
<keyword evidence="1" id="KW-0472">Membrane</keyword>
<dbReference type="RefSeq" id="WP_209464106.1">
    <property type="nucleotide sequence ID" value="NZ_CP110224.1"/>
</dbReference>
<keyword evidence="3" id="KW-1185">Reference proteome</keyword>
<dbReference type="EMBL" id="JAGGKX010000020">
    <property type="protein sequence ID" value="MBP1971032.1"/>
    <property type="molecule type" value="Genomic_DNA"/>
</dbReference>
<evidence type="ECO:0000313" key="3">
    <source>
        <dbReference type="Proteomes" id="UP001519345"/>
    </source>
</evidence>
<feature type="transmembrane region" description="Helical" evidence="1">
    <location>
        <begin position="173"/>
        <end position="192"/>
    </location>
</feature>
<dbReference type="PANTHER" id="PTHR41324:SF1">
    <property type="entry name" value="DUF2232 DOMAIN-CONTAINING PROTEIN"/>
    <property type="match status" value="1"/>
</dbReference>
<evidence type="ECO:0000313" key="2">
    <source>
        <dbReference type="EMBL" id="MBP1971032.1"/>
    </source>
</evidence>
<feature type="transmembrane region" description="Helical" evidence="1">
    <location>
        <begin position="213"/>
        <end position="232"/>
    </location>
</feature>
<reference evidence="2 3" key="1">
    <citation type="submission" date="2021-03" db="EMBL/GenBank/DDBJ databases">
        <title>Genomic Encyclopedia of Type Strains, Phase IV (KMG-IV): sequencing the most valuable type-strain genomes for metagenomic binning, comparative biology and taxonomic classification.</title>
        <authorList>
            <person name="Goeker M."/>
        </authorList>
    </citation>
    <scope>NUCLEOTIDE SEQUENCE [LARGE SCALE GENOMIC DNA]</scope>
    <source>
        <strain evidence="2 3">DSM 25609</strain>
    </source>
</reference>
<feature type="transmembrane region" description="Helical" evidence="1">
    <location>
        <begin position="100"/>
        <end position="123"/>
    </location>
</feature>
<feature type="transmembrane region" description="Helical" evidence="1">
    <location>
        <begin position="244"/>
        <end position="266"/>
    </location>
</feature>
<feature type="transmembrane region" description="Helical" evidence="1">
    <location>
        <begin position="278"/>
        <end position="301"/>
    </location>
</feature>
<keyword evidence="1" id="KW-1133">Transmembrane helix</keyword>
<dbReference type="InterPro" id="IPR018710">
    <property type="entry name" value="DUF2232"/>
</dbReference>
<feature type="transmembrane region" description="Helical" evidence="1">
    <location>
        <begin position="12"/>
        <end position="38"/>
    </location>
</feature>
<name>A0ABS4IJ97_9BACI</name>
<dbReference type="PANTHER" id="PTHR41324">
    <property type="entry name" value="MEMBRANE PROTEIN-RELATED"/>
    <property type="match status" value="1"/>
</dbReference>
<dbReference type="Proteomes" id="UP001519345">
    <property type="component" value="Unassembled WGS sequence"/>
</dbReference>
<protein>
    <submittedName>
        <fullName evidence="2">Uncharacterized protein YybS (DUF2232 family)</fullName>
    </submittedName>
</protein>
<evidence type="ECO:0000256" key="1">
    <source>
        <dbReference type="SAM" id="Phobius"/>
    </source>
</evidence>
<sequence length="320" mass="36233">MNQSKKITDGALLTAIFMVLLFVTILVPVVSIIAMFLLPVPFIIYGSRYDWKPTLLMLAVAMLLTTLFATVFSLPIAVLMGLGGLMIGSAIYQNVSAYETWARGTFGFIIGLLFVFVYTQVLFDINWIEEFELIVAQSMQMSTELLEQFGVGSEQATEAQEMMEEQVNLLTDLFPVGLAVAAILLAFISQWASYKMINRIERKELRFPPFRTLQFPVSIIWIYLFALLLSFIELDSGNIFYLGAQNLLMLTGLLMSLQGFSFIFFYAHHKKMSKALPIISVVLAVIFPPLMLYLVRILGIIDIGFRLRDRLTGNEDKRKK</sequence>
<gene>
    <name evidence="2" type="ORF">J2Z83_003169</name>
</gene>